<dbReference type="InterPro" id="IPR053222">
    <property type="entry name" value="Zygotic_Embryogenesis-Asso"/>
</dbReference>
<sequence>MPIRLLFLSVEDIRYALRCMNVSELIAFSLCSKRTKNLAKSSNRIIELIEAEVFENRIRLGVEDDWDQDDPDQDDPHNEFISLDLSDSFINIDRGNGIEVWRKQGFTLSNWIAHFLSIFNKEMVHMFIINDVSLSYLGTIKQLIPKCQKLKISQFCSNDVAKVAFRKLISIAERVVIDKNIFDDENDISGYLTPNLRSLSFLDVENPFKLTVNDLLVLNIANLSIETANITVKEMNRFIKLWMKGSRTFHPPENIRLTLDRRIEINVQEVFKGIEYQEDEDGYLFQLKREDGKELIVFIEDNYIVFCFK</sequence>
<keyword evidence="4" id="KW-1185">Reference proteome</keyword>
<dbReference type="Pfam" id="PF00646">
    <property type="entry name" value="F-box"/>
    <property type="match status" value="1"/>
</dbReference>
<feature type="domain" description="F-box" evidence="1">
    <location>
        <begin position="8"/>
        <end position="44"/>
    </location>
</feature>
<dbReference type="PANTHER" id="PTHR22899">
    <property type="entry name" value="CYCLIN-RELATED F-BOX FAMILY"/>
    <property type="match status" value="1"/>
</dbReference>
<protein>
    <submittedName>
        <fullName evidence="3">Uncharacterized protein</fullName>
    </submittedName>
</protein>
<evidence type="ECO:0000259" key="1">
    <source>
        <dbReference type="Pfam" id="PF00646"/>
    </source>
</evidence>
<accession>A0A2G5TTH4</accession>
<dbReference type="InterPro" id="IPR012885">
    <property type="entry name" value="F-box_Sdz-33"/>
</dbReference>
<comment type="caution">
    <text evidence="3">The sequence shown here is derived from an EMBL/GenBank/DDBJ whole genome shotgun (WGS) entry which is preliminary data.</text>
</comment>
<evidence type="ECO:0000259" key="2">
    <source>
        <dbReference type="Pfam" id="PF07735"/>
    </source>
</evidence>
<reference evidence="4" key="1">
    <citation type="submission" date="2017-10" db="EMBL/GenBank/DDBJ databases">
        <title>Rapid genome shrinkage in a self-fertile nematode reveals novel sperm competition proteins.</title>
        <authorList>
            <person name="Yin D."/>
            <person name="Schwarz E.M."/>
            <person name="Thomas C.G."/>
            <person name="Felde R.L."/>
            <person name="Korf I.F."/>
            <person name="Cutter A.D."/>
            <person name="Schartner C.M."/>
            <person name="Ralston E.J."/>
            <person name="Meyer B.J."/>
            <person name="Haag E.S."/>
        </authorList>
    </citation>
    <scope>NUCLEOTIDE SEQUENCE [LARGE SCALE GENOMIC DNA]</scope>
    <source>
        <strain evidence="4">JU1422</strain>
    </source>
</reference>
<dbReference type="AlphaFoldDB" id="A0A2G5TTH4"/>
<evidence type="ECO:0000313" key="4">
    <source>
        <dbReference type="Proteomes" id="UP000230233"/>
    </source>
</evidence>
<evidence type="ECO:0000313" key="3">
    <source>
        <dbReference type="EMBL" id="PIC30276.1"/>
    </source>
</evidence>
<gene>
    <name evidence="3" type="primary">Cnig_chr_V.g21574</name>
    <name evidence="3" type="ORF">B9Z55_021574</name>
</gene>
<dbReference type="Proteomes" id="UP000230233">
    <property type="component" value="Chromosome V"/>
</dbReference>
<feature type="domain" description="Sdz-33 F-box" evidence="2">
    <location>
        <begin position="192"/>
        <end position="246"/>
    </location>
</feature>
<dbReference type="InterPro" id="IPR001810">
    <property type="entry name" value="F-box_dom"/>
</dbReference>
<name>A0A2G5TTH4_9PELO</name>
<dbReference type="EMBL" id="PDUG01000005">
    <property type="protein sequence ID" value="PIC30276.1"/>
    <property type="molecule type" value="Genomic_DNA"/>
</dbReference>
<organism evidence="3 4">
    <name type="scientific">Caenorhabditis nigoni</name>
    <dbReference type="NCBI Taxonomy" id="1611254"/>
    <lineage>
        <taxon>Eukaryota</taxon>
        <taxon>Metazoa</taxon>
        <taxon>Ecdysozoa</taxon>
        <taxon>Nematoda</taxon>
        <taxon>Chromadorea</taxon>
        <taxon>Rhabditida</taxon>
        <taxon>Rhabditina</taxon>
        <taxon>Rhabditomorpha</taxon>
        <taxon>Rhabditoidea</taxon>
        <taxon>Rhabditidae</taxon>
        <taxon>Peloderinae</taxon>
        <taxon>Caenorhabditis</taxon>
    </lineage>
</organism>
<dbReference type="Pfam" id="PF07735">
    <property type="entry name" value="FBA_2"/>
    <property type="match status" value="1"/>
</dbReference>
<dbReference type="PANTHER" id="PTHR22899:SF0">
    <property type="entry name" value="F-BOX ASSOCIATED DOMAIN-CONTAINING PROTEIN-RELATED"/>
    <property type="match status" value="1"/>
</dbReference>
<proteinExistence type="predicted"/>